<dbReference type="AlphaFoldDB" id="A0A2N5JAP1"/>
<evidence type="ECO:0000256" key="6">
    <source>
        <dbReference type="ARBA" id="ARBA00022741"/>
    </source>
</evidence>
<comment type="similarity">
    <text evidence="1">Belongs to the carbohydrate kinase pfkB family.</text>
</comment>
<comment type="catalytic activity">
    <reaction evidence="12">
        <text>D-ribose + ATP = D-ribose 5-phosphate + ADP + H(+)</text>
        <dbReference type="Rhea" id="RHEA:13697"/>
        <dbReference type="ChEBI" id="CHEBI:15378"/>
        <dbReference type="ChEBI" id="CHEBI:30616"/>
        <dbReference type="ChEBI" id="CHEBI:47013"/>
        <dbReference type="ChEBI" id="CHEBI:78346"/>
        <dbReference type="ChEBI" id="CHEBI:456216"/>
        <dbReference type="EC" id="2.7.1.15"/>
    </reaction>
</comment>
<dbReference type="GO" id="GO:0046872">
    <property type="term" value="F:metal ion binding"/>
    <property type="evidence" value="ECO:0007669"/>
    <property type="project" value="UniProtKB-KW"/>
</dbReference>
<dbReference type="Gene3D" id="3.40.1190.20">
    <property type="match status" value="1"/>
</dbReference>
<dbReference type="PANTHER" id="PTHR10584">
    <property type="entry name" value="SUGAR KINASE"/>
    <property type="match status" value="1"/>
</dbReference>
<comment type="activity regulation">
    <text evidence="12">Activated by a monovalent cation that binds near, but not in, the active site. The most likely occupant of the site in vivo is potassium. Ion binding induces a conformational change that may alter substrate affinity.</text>
</comment>
<dbReference type="Pfam" id="PF00294">
    <property type="entry name" value="PfkB"/>
    <property type="match status" value="1"/>
</dbReference>
<evidence type="ECO:0000256" key="2">
    <source>
        <dbReference type="ARBA" id="ARBA00012035"/>
    </source>
</evidence>
<feature type="domain" description="Carbohydrate kinase PfkB" evidence="13">
    <location>
        <begin position="16"/>
        <end position="308"/>
    </location>
</feature>
<dbReference type="UniPathway" id="UPA00916">
    <property type="reaction ID" value="UER00889"/>
</dbReference>
<comment type="subunit">
    <text evidence="12">Homodimer.</text>
</comment>
<dbReference type="EC" id="2.7.1.15" evidence="2 12"/>
<feature type="active site" description="Proton acceptor" evidence="12">
    <location>
        <position position="266"/>
    </location>
</feature>
<feature type="binding site" evidence="12">
    <location>
        <position position="301"/>
    </location>
    <ligand>
        <name>K(+)</name>
        <dbReference type="ChEBI" id="CHEBI:29103"/>
    </ligand>
</feature>
<gene>
    <name evidence="12" type="primary">rbsK</name>
    <name evidence="14" type="ORF">Uis1B_0882</name>
</gene>
<feature type="binding site" evidence="12">
    <location>
        <begin position="23"/>
        <end position="25"/>
    </location>
    <ligand>
        <name>substrate</name>
    </ligand>
</feature>
<sequence length="322" mass="34138">MTIRRHMESSGQSGCITVIGSFVTDLVITSAEFVKEGETILGDSFHQYPGGKGVNQAVAAARLGGRVSMIGKLGNDAFGRQQVETMEANGVNHEHVLFTDEAPSGVGNPQIDSHGRNRIVVIPGANMTFTSAEVEELRSVIAGSDIIVLQLEIPIDTVYAAIRIAHDLGRTVILNPAPAAVVSQAYAPMVDWLVPNQHEAELLTGVEVNDVGSAREAATILSAAGYRNILITLGEQGAYLRAVDGTETVSEAFRMEQVVDTVAAGDSYIGALAYGLSNGWEPARCMRYASAASALAVTRPGAIPSLPSRDEVDEFLRSRCAD</sequence>
<feature type="binding site" evidence="12">
    <location>
        <position position="196"/>
    </location>
    <ligand>
        <name>ATP</name>
        <dbReference type="ChEBI" id="CHEBI:30616"/>
    </ligand>
</feature>
<keyword evidence="7 12" id="KW-0418">Kinase</keyword>
<reference evidence="14 15" key="1">
    <citation type="submission" date="2017-07" db="EMBL/GenBank/DDBJ databases">
        <title>Bifidobacterium novel species.</title>
        <authorList>
            <person name="Lugli G.A."/>
            <person name="Milani C."/>
            <person name="Duranti S."/>
            <person name="Mangifesta M."/>
        </authorList>
    </citation>
    <scope>NUCLEOTIDE SEQUENCE [LARGE SCALE GENOMIC DNA]</scope>
    <source>
        <strain evidence="15">Uis1B</strain>
    </source>
</reference>
<dbReference type="SUPFAM" id="SSF53613">
    <property type="entry name" value="Ribokinase-like"/>
    <property type="match status" value="1"/>
</dbReference>
<keyword evidence="6 12" id="KW-0547">Nucleotide-binding</keyword>
<dbReference type="PIRSF" id="PIRSF000535">
    <property type="entry name" value="1PFK/6PFK/LacC"/>
    <property type="match status" value="1"/>
</dbReference>
<keyword evidence="12" id="KW-0963">Cytoplasm</keyword>
<dbReference type="GO" id="GO:0004747">
    <property type="term" value="F:ribokinase activity"/>
    <property type="evidence" value="ECO:0007669"/>
    <property type="project" value="UniProtKB-UniRule"/>
</dbReference>
<feature type="binding site" evidence="12">
    <location>
        <position position="152"/>
    </location>
    <ligand>
        <name>substrate</name>
    </ligand>
</feature>
<dbReference type="InterPro" id="IPR029056">
    <property type="entry name" value="Ribokinase-like"/>
</dbReference>
<feature type="binding site" evidence="12">
    <location>
        <position position="262"/>
    </location>
    <ligand>
        <name>K(+)</name>
        <dbReference type="ChEBI" id="CHEBI:29103"/>
    </ligand>
</feature>
<feature type="binding site" evidence="12">
    <location>
        <position position="296"/>
    </location>
    <ligand>
        <name>K(+)</name>
        <dbReference type="ChEBI" id="CHEBI:29103"/>
    </ligand>
</feature>
<dbReference type="PANTHER" id="PTHR10584:SF166">
    <property type="entry name" value="RIBOKINASE"/>
    <property type="match status" value="1"/>
</dbReference>
<feature type="binding site" evidence="12">
    <location>
        <position position="299"/>
    </location>
    <ligand>
        <name>K(+)</name>
        <dbReference type="ChEBI" id="CHEBI:29103"/>
    </ligand>
</feature>
<evidence type="ECO:0000256" key="12">
    <source>
        <dbReference type="HAMAP-Rule" id="MF_01987"/>
    </source>
</evidence>
<accession>A0A2N5JAP1</accession>
<dbReference type="InterPro" id="IPR011877">
    <property type="entry name" value="Ribokinase"/>
</dbReference>
<dbReference type="RefSeq" id="WP_207763377.1">
    <property type="nucleotide sequence ID" value="NZ_NMWU01000013.1"/>
</dbReference>
<dbReference type="EMBL" id="NMWU01000013">
    <property type="protein sequence ID" value="PLS31283.1"/>
    <property type="molecule type" value="Genomic_DNA"/>
</dbReference>
<dbReference type="GO" id="GO:0019303">
    <property type="term" value="P:D-ribose catabolic process"/>
    <property type="evidence" value="ECO:0007669"/>
    <property type="project" value="UniProtKB-UniRule"/>
</dbReference>
<dbReference type="PRINTS" id="PR00990">
    <property type="entry name" value="RIBOKINASE"/>
</dbReference>
<comment type="similarity">
    <text evidence="12">Belongs to the carbohydrate kinase PfkB family. Ribokinase subfamily.</text>
</comment>
<evidence type="ECO:0000256" key="11">
    <source>
        <dbReference type="ARBA" id="ARBA00023277"/>
    </source>
</evidence>
<evidence type="ECO:0000256" key="1">
    <source>
        <dbReference type="ARBA" id="ARBA00005380"/>
    </source>
</evidence>
<evidence type="ECO:0000256" key="8">
    <source>
        <dbReference type="ARBA" id="ARBA00022840"/>
    </source>
</evidence>
<comment type="cofactor">
    <cofactor evidence="12">
        <name>Mg(2+)</name>
        <dbReference type="ChEBI" id="CHEBI:18420"/>
    </cofactor>
    <text evidence="12">Requires a divalent cation, most likely magnesium in vivo, as an electrophilic catalyst to aid phosphoryl group transfer. It is the chelate of the metal and the nucleotide that is the actual substrate.</text>
</comment>
<comment type="function">
    <text evidence="12">Catalyzes the phosphorylation of ribose at O-5 in a reaction requiring ATP and magnesium. The resulting D-ribose-5-phosphate can then be used either for sythesis of nucleotides, histidine, and tryptophan, or as a component of the pentose phosphate pathway.</text>
</comment>
<feature type="binding site" evidence="12">
    <location>
        <position position="266"/>
    </location>
    <ligand>
        <name>substrate</name>
    </ligand>
</feature>
<dbReference type="InterPro" id="IPR002139">
    <property type="entry name" value="Ribo/fructo_kinase"/>
</dbReference>
<protein>
    <recommendedName>
        <fullName evidence="3 12">Ribokinase</fullName>
        <shortName evidence="12">RK</shortName>
        <ecNumber evidence="2 12">2.7.1.15</ecNumber>
    </recommendedName>
</protein>
<evidence type="ECO:0000256" key="9">
    <source>
        <dbReference type="ARBA" id="ARBA00022842"/>
    </source>
</evidence>
<feature type="binding site" evidence="12">
    <location>
        <begin position="51"/>
        <end position="55"/>
    </location>
    <ligand>
        <name>substrate</name>
    </ligand>
</feature>
<comment type="subcellular location">
    <subcellularLocation>
        <location evidence="12">Cytoplasm</location>
    </subcellularLocation>
</comment>
<keyword evidence="10 12" id="KW-0630">Potassium</keyword>
<keyword evidence="4 12" id="KW-0808">Transferase</keyword>
<feature type="binding site" evidence="12">
    <location>
        <position position="305"/>
    </location>
    <ligand>
        <name>K(+)</name>
        <dbReference type="ChEBI" id="CHEBI:29103"/>
    </ligand>
</feature>
<dbReference type="PROSITE" id="PS00584">
    <property type="entry name" value="PFKB_KINASES_2"/>
    <property type="match status" value="1"/>
</dbReference>
<keyword evidence="5 12" id="KW-0479">Metal-binding</keyword>
<evidence type="ECO:0000256" key="10">
    <source>
        <dbReference type="ARBA" id="ARBA00022958"/>
    </source>
</evidence>
<proteinExistence type="inferred from homology"/>
<evidence type="ECO:0000256" key="7">
    <source>
        <dbReference type="ARBA" id="ARBA00022777"/>
    </source>
</evidence>
<dbReference type="CDD" id="cd01174">
    <property type="entry name" value="ribokinase"/>
    <property type="match status" value="1"/>
</dbReference>
<feature type="binding site" evidence="12">
    <location>
        <begin position="265"/>
        <end position="266"/>
    </location>
    <ligand>
        <name>ATP</name>
        <dbReference type="ChEBI" id="CHEBI:30616"/>
    </ligand>
</feature>
<organism evidence="14 15">
    <name type="scientific">Bifidobacterium margollesii</name>
    <dbReference type="NCBI Taxonomy" id="2020964"/>
    <lineage>
        <taxon>Bacteria</taxon>
        <taxon>Bacillati</taxon>
        <taxon>Actinomycetota</taxon>
        <taxon>Actinomycetes</taxon>
        <taxon>Bifidobacteriales</taxon>
        <taxon>Bifidobacteriaceae</taxon>
        <taxon>Bifidobacterium</taxon>
    </lineage>
</organism>
<evidence type="ECO:0000256" key="4">
    <source>
        <dbReference type="ARBA" id="ARBA00022679"/>
    </source>
</evidence>
<name>A0A2N5JAP1_9BIFI</name>
<comment type="caution">
    <text evidence="14">The sequence shown here is derived from an EMBL/GenBank/DDBJ whole genome shotgun (WGS) entry which is preliminary data.</text>
</comment>
<evidence type="ECO:0000256" key="3">
    <source>
        <dbReference type="ARBA" id="ARBA00016943"/>
    </source>
</evidence>
<evidence type="ECO:0000259" key="13">
    <source>
        <dbReference type="Pfam" id="PF00294"/>
    </source>
</evidence>
<keyword evidence="9 12" id="KW-0460">Magnesium</keyword>
<evidence type="ECO:0000313" key="14">
    <source>
        <dbReference type="EMBL" id="PLS31283.1"/>
    </source>
</evidence>
<feature type="binding site" evidence="12">
    <location>
        <position position="260"/>
    </location>
    <ligand>
        <name>K(+)</name>
        <dbReference type="ChEBI" id="CHEBI:29103"/>
    </ligand>
</feature>
<keyword evidence="11 12" id="KW-0119">Carbohydrate metabolism</keyword>
<dbReference type="GO" id="GO:0005524">
    <property type="term" value="F:ATP binding"/>
    <property type="evidence" value="ECO:0007669"/>
    <property type="project" value="UniProtKB-UniRule"/>
</dbReference>
<dbReference type="InterPro" id="IPR017583">
    <property type="entry name" value="Tagatose/fructose_Pkinase"/>
</dbReference>
<comment type="caution">
    <text evidence="12">Lacks conserved residue(s) required for the propagation of feature annotation.</text>
</comment>
<dbReference type="GO" id="GO:0005829">
    <property type="term" value="C:cytosol"/>
    <property type="evidence" value="ECO:0007669"/>
    <property type="project" value="TreeGrafter"/>
</dbReference>
<keyword evidence="8 12" id="KW-0067">ATP-binding</keyword>
<evidence type="ECO:0000256" key="5">
    <source>
        <dbReference type="ARBA" id="ARBA00022723"/>
    </source>
</evidence>
<dbReference type="InterPro" id="IPR002173">
    <property type="entry name" value="Carboh/pur_kinase_PfkB_CS"/>
</dbReference>
<dbReference type="NCBIfam" id="TIGR02152">
    <property type="entry name" value="D_ribokin_bact"/>
    <property type="match status" value="1"/>
</dbReference>
<dbReference type="Proteomes" id="UP000235050">
    <property type="component" value="Unassembled WGS sequence"/>
</dbReference>
<comment type="pathway">
    <text evidence="12">Carbohydrate metabolism; D-ribose degradation; D-ribose 5-phosphate from beta-D-ribopyranose: step 2/2.</text>
</comment>
<feature type="binding site" evidence="12">
    <location>
        <begin position="232"/>
        <end position="237"/>
    </location>
    <ligand>
        <name>ATP</name>
        <dbReference type="ChEBI" id="CHEBI:30616"/>
    </ligand>
</feature>
<evidence type="ECO:0000313" key="15">
    <source>
        <dbReference type="Proteomes" id="UP000235050"/>
    </source>
</evidence>
<dbReference type="HAMAP" id="MF_01987">
    <property type="entry name" value="Ribokinase"/>
    <property type="match status" value="1"/>
</dbReference>
<keyword evidence="15" id="KW-1185">Reference proteome</keyword>
<dbReference type="InterPro" id="IPR011611">
    <property type="entry name" value="PfkB_dom"/>
</dbReference>